<keyword evidence="6" id="KW-0804">Transcription</keyword>
<accession>A0A1I7X145</accession>
<dbReference type="InterPro" id="IPR021643">
    <property type="entry name" value="Mediator_Med13_N"/>
</dbReference>
<keyword evidence="9" id="KW-0812">Transmembrane</keyword>
<feature type="transmembrane region" description="Helical" evidence="9">
    <location>
        <begin position="591"/>
        <end position="616"/>
    </location>
</feature>
<evidence type="ECO:0000259" key="10">
    <source>
        <dbReference type="Pfam" id="PF11597"/>
    </source>
</evidence>
<keyword evidence="9" id="KW-1133">Transmembrane helix</keyword>
<organism evidence="11 12">
    <name type="scientific">Heterorhabditis bacteriophora</name>
    <name type="common">Entomopathogenic nematode worm</name>
    <dbReference type="NCBI Taxonomy" id="37862"/>
    <lineage>
        <taxon>Eukaryota</taxon>
        <taxon>Metazoa</taxon>
        <taxon>Ecdysozoa</taxon>
        <taxon>Nematoda</taxon>
        <taxon>Chromadorea</taxon>
        <taxon>Rhabditida</taxon>
        <taxon>Rhabditina</taxon>
        <taxon>Rhabditomorpha</taxon>
        <taxon>Strongyloidea</taxon>
        <taxon>Heterorhabditidae</taxon>
        <taxon>Heterorhabditis</taxon>
    </lineage>
</organism>
<keyword evidence="5" id="KW-0805">Transcription regulation</keyword>
<evidence type="ECO:0000256" key="4">
    <source>
        <dbReference type="ARBA" id="ARBA00022491"/>
    </source>
</evidence>
<name>A0A1I7X145_HETBA</name>
<feature type="region of interest" description="Disordered" evidence="8">
    <location>
        <begin position="476"/>
        <end position="497"/>
    </location>
</feature>
<evidence type="ECO:0000256" key="9">
    <source>
        <dbReference type="SAM" id="Phobius"/>
    </source>
</evidence>
<dbReference type="GO" id="GO:0016592">
    <property type="term" value="C:mediator complex"/>
    <property type="evidence" value="ECO:0007669"/>
    <property type="project" value="TreeGrafter"/>
</dbReference>
<feature type="region of interest" description="Disordered" evidence="8">
    <location>
        <begin position="304"/>
        <end position="323"/>
    </location>
</feature>
<reference evidence="12" key="1">
    <citation type="submission" date="2016-11" db="UniProtKB">
        <authorList>
            <consortium name="WormBaseParasite"/>
        </authorList>
    </citation>
    <scope>IDENTIFICATION</scope>
</reference>
<evidence type="ECO:0000256" key="1">
    <source>
        <dbReference type="ARBA" id="ARBA00004123"/>
    </source>
</evidence>
<dbReference type="AlphaFoldDB" id="A0A1I7X145"/>
<comment type="subcellular location">
    <subcellularLocation>
        <location evidence="1">Nucleus</location>
    </subcellularLocation>
</comment>
<evidence type="ECO:0000256" key="6">
    <source>
        <dbReference type="ARBA" id="ARBA00023163"/>
    </source>
</evidence>
<keyword evidence="9" id="KW-0472">Membrane</keyword>
<feature type="domain" description="Mediator complex subunit Med13 N-terminal" evidence="10">
    <location>
        <begin position="7"/>
        <end position="252"/>
    </location>
</feature>
<dbReference type="PANTHER" id="PTHR48249:SF3">
    <property type="entry name" value="MEDIATOR OF RNA POLYMERASE II TRANSCRIPTION SUBUNIT 13"/>
    <property type="match status" value="1"/>
</dbReference>
<dbReference type="GO" id="GO:0045944">
    <property type="term" value="P:positive regulation of transcription by RNA polymerase II"/>
    <property type="evidence" value="ECO:0007669"/>
    <property type="project" value="TreeGrafter"/>
</dbReference>
<evidence type="ECO:0000256" key="2">
    <source>
        <dbReference type="ARBA" id="ARBA00009354"/>
    </source>
</evidence>
<protein>
    <recommendedName>
        <fullName evidence="3">Mediator of RNA polymerase II transcription subunit 13</fullName>
    </recommendedName>
</protein>
<dbReference type="InterPro" id="IPR051139">
    <property type="entry name" value="Mediator_complx_sub13"/>
</dbReference>
<evidence type="ECO:0000256" key="7">
    <source>
        <dbReference type="ARBA" id="ARBA00023242"/>
    </source>
</evidence>
<keyword evidence="7" id="KW-0539">Nucleus</keyword>
<evidence type="ECO:0000256" key="3">
    <source>
        <dbReference type="ARBA" id="ARBA00019618"/>
    </source>
</evidence>
<keyword evidence="11" id="KW-1185">Reference proteome</keyword>
<proteinExistence type="inferred from homology"/>
<keyword evidence="4" id="KW-0678">Repressor</keyword>
<dbReference type="Pfam" id="PF11597">
    <property type="entry name" value="Med13_N"/>
    <property type="match status" value="1"/>
</dbReference>
<dbReference type="GO" id="GO:0003713">
    <property type="term" value="F:transcription coactivator activity"/>
    <property type="evidence" value="ECO:0007669"/>
    <property type="project" value="TreeGrafter"/>
</dbReference>
<evidence type="ECO:0000256" key="5">
    <source>
        <dbReference type="ARBA" id="ARBA00023015"/>
    </source>
</evidence>
<dbReference type="WBParaSite" id="Hba_11170">
    <property type="protein sequence ID" value="Hba_11170"/>
    <property type="gene ID" value="Hba_11170"/>
</dbReference>
<sequence length="617" mass="69663">MASNGGSLEDCFSNVFALTELNGLKWRCFLTPQNAPRGVPIPSDPVLKAYGRCLQDGLICTWRRKPLQIPTEGPEPLPLPSFTNDISKELWLFWYSSEPPEGISEYTSHLEGDESGVGSALNGISYEVRVLFFKALHTGIERSVSKAGFVRFGRWFTRPLRQPLSGRQHLLSHYVLAFNMQFFIHGGNTVCMTLNAQRQPPLLRLAKRHLDCGRRVQVVVGPWSLRAVLLPGDTDAGRNQASADRQWEEWKEFVALGHDPEDLDDESREEGVPRMVTLELDGIRMLYPSCYVCVTMEDDAASCPKESQSAPVPSMTPDELITSDNGRRNRLLVSNVNGQMYMQGVLQNAHLSRRNITTIPAAPQNGPFQAPYPPQSDDETKYGGILRTLVVRIHVHVMNVNFNQVLSTGVGAKLNNFLMHYYIVNSDSISYFRFFGKAKSGRYSYVVYANTVPVVESFISRYSYHRRHCLSSTADSASLPRLSSPEEDTVDTEHDTSDDDIIHPAWADASKESLVTGIYCSADDARYTHCLPVFSQYLTTNTYTMIITIYCTYSYFWVILGCLFRLCHRVVIALGLVHLRIKSQKLFSMKFFTLESVSISCNFSIIPKYYIIYLLLI</sequence>
<evidence type="ECO:0000256" key="8">
    <source>
        <dbReference type="SAM" id="MobiDB-lite"/>
    </source>
</evidence>
<comment type="similarity">
    <text evidence="2">Belongs to the Mediator complex subunit 13 family.</text>
</comment>
<dbReference type="PANTHER" id="PTHR48249">
    <property type="entry name" value="MEDIATOR OF RNA POLYMERASE II TRANSCRIPTION SUBUNIT 13"/>
    <property type="match status" value="1"/>
</dbReference>
<evidence type="ECO:0000313" key="12">
    <source>
        <dbReference type="WBParaSite" id="Hba_11170"/>
    </source>
</evidence>
<evidence type="ECO:0000313" key="11">
    <source>
        <dbReference type="Proteomes" id="UP000095283"/>
    </source>
</evidence>
<dbReference type="Proteomes" id="UP000095283">
    <property type="component" value="Unplaced"/>
</dbReference>